<dbReference type="PANTHER" id="PTHR10272">
    <property type="entry name" value="PLATELET-ACTIVATING FACTOR ACETYLHYDROLASE"/>
    <property type="match status" value="1"/>
</dbReference>
<evidence type="ECO:0000256" key="4">
    <source>
        <dbReference type="ARBA" id="ARBA00023098"/>
    </source>
</evidence>
<dbReference type="Gene3D" id="3.40.50.1820">
    <property type="entry name" value="alpha/beta hydrolase"/>
    <property type="match status" value="1"/>
</dbReference>
<dbReference type="Pfam" id="PF03403">
    <property type="entry name" value="PAF-AH_p_II"/>
    <property type="match status" value="1"/>
</dbReference>
<evidence type="ECO:0000313" key="6">
    <source>
        <dbReference type="Proteomes" id="UP000095281"/>
    </source>
</evidence>
<organism evidence="6 7">
    <name type="scientific">Meloidogyne hapla</name>
    <name type="common">Root-knot nematode worm</name>
    <dbReference type="NCBI Taxonomy" id="6305"/>
    <lineage>
        <taxon>Eukaryota</taxon>
        <taxon>Metazoa</taxon>
        <taxon>Ecdysozoa</taxon>
        <taxon>Nematoda</taxon>
        <taxon>Chromadorea</taxon>
        <taxon>Rhabditida</taxon>
        <taxon>Tylenchina</taxon>
        <taxon>Tylenchomorpha</taxon>
        <taxon>Tylenchoidea</taxon>
        <taxon>Meloidogynidae</taxon>
        <taxon>Meloidogyninae</taxon>
        <taxon>Meloidogyne</taxon>
    </lineage>
</organism>
<keyword evidence="4" id="KW-0443">Lipid metabolism</keyword>
<accession>A0A1I8B898</accession>
<keyword evidence="3" id="KW-0442">Lipid degradation</keyword>
<dbReference type="EC" id="3.1.1.47" evidence="1"/>
<feature type="coiled-coil region" evidence="5">
    <location>
        <begin position="19"/>
        <end position="48"/>
    </location>
</feature>
<evidence type="ECO:0000256" key="1">
    <source>
        <dbReference type="ARBA" id="ARBA00013201"/>
    </source>
</evidence>
<keyword evidence="2" id="KW-0378">Hydrolase</keyword>
<name>A0A1I8B898_MELHA</name>
<evidence type="ECO:0000256" key="5">
    <source>
        <dbReference type="SAM" id="Coils"/>
    </source>
</evidence>
<keyword evidence="5" id="KW-0175">Coiled coil</keyword>
<proteinExistence type="predicted"/>
<sequence>MGTITSSYFAYGSTCDENIDDKNNLNKNEILEKEMAQEEENKQLNKQKRPLQKNVLPLLGNGKFDVGCADIMILPGEECCSSNNKEEEEKCGGIFARIYYPSEAQSSDKYTIERLNEFIQWKPDDKVIEGLAAYKGMSPWKLNLVLDWILGDKRIQASWQVPLAKSEEQFPVVVFSHGISGTRHLYSINCSSLASHGYVVAALDHKVEIKIFLKINFLFYFRDGSSCYTYELNKDSSTGELIRKDIEMKKLPHEEQEYESRIAQVEQRTLETIQMLKLFNKLNKGLRNSNIEIVYGNEFDWEQFKDRLNINKAISIGHSFGGASALTSCAIEKGFKCCVVMDAWLYPFKCKYYEDITQPVLMLNASKWQWPMNLKRLLHLQQQNEGIGKSMYTLNDIVHQSFSDLGLLTPGRIGKFMGFQGQHDPEYLANIIIQLITTFIEDPINSKEKLKEISKTLNCPVLIEGTDVPREKLDEISFDLAENHSSLIGENEERILHEAGE</sequence>
<dbReference type="WBParaSite" id="MhA1_Contig1604.frz3.gene10">
    <property type="protein sequence ID" value="MhA1_Contig1604.frz3.gene10"/>
    <property type="gene ID" value="MhA1_Contig1604.frz3.gene10"/>
</dbReference>
<dbReference type="Proteomes" id="UP000095281">
    <property type="component" value="Unplaced"/>
</dbReference>
<evidence type="ECO:0000256" key="2">
    <source>
        <dbReference type="ARBA" id="ARBA00022801"/>
    </source>
</evidence>
<dbReference type="GO" id="GO:0016042">
    <property type="term" value="P:lipid catabolic process"/>
    <property type="evidence" value="ECO:0007669"/>
    <property type="project" value="UniProtKB-KW"/>
</dbReference>
<evidence type="ECO:0000313" key="7">
    <source>
        <dbReference type="WBParaSite" id="MhA1_Contig1604.frz3.gene10"/>
    </source>
</evidence>
<dbReference type="PANTHER" id="PTHR10272:SF0">
    <property type="entry name" value="PLATELET-ACTIVATING FACTOR ACETYLHYDROLASE"/>
    <property type="match status" value="1"/>
</dbReference>
<keyword evidence="6" id="KW-1185">Reference proteome</keyword>
<dbReference type="OMA" id="FDQWDNL"/>
<dbReference type="AlphaFoldDB" id="A0A1I8B898"/>
<dbReference type="GO" id="GO:0003847">
    <property type="term" value="F:1-alkyl-2-acetylglycerophosphocholine esterase activity"/>
    <property type="evidence" value="ECO:0007669"/>
    <property type="project" value="UniProtKB-EC"/>
</dbReference>
<reference evidence="7" key="1">
    <citation type="submission" date="2016-11" db="UniProtKB">
        <authorList>
            <consortium name="WormBaseParasite"/>
        </authorList>
    </citation>
    <scope>IDENTIFICATION</scope>
</reference>
<dbReference type="InterPro" id="IPR029058">
    <property type="entry name" value="AB_hydrolase_fold"/>
</dbReference>
<protein>
    <recommendedName>
        <fullName evidence="1">1-alkyl-2-acetylglycerophosphocholine esterase</fullName>
        <ecNumber evidence="1">3.1.1.47</ecNumber>
    </recommendedName>
</protein>
<evidence type="ECO:0000256" key="3">
    <source>
        <dbReference type="ARBA" id="ARBA00022963"/>
    </source>
</evidence>
<dbReference type="SUPFAM" id="SSF53474">
    <property type="entry name" value="alpha/beta-Hydrolases"/>
    <property type="match status" value="1"/>
</dbReference>